<evidence type="ECO:0000256" key="9">
    <source>
        <dbReference type="RuleBase" id="RU003942"/>
    </source>
</evidence>
<keyword evidence="3" id="KW-1003">Cell membrane</keyword>
<proteinExistence type="inferred from homology"/>
<name>A0A2V3PP15_9BACT</name>
<evidence type="ECO:0000256" key="7">
    <source>
        <dbReference type="ARBA" id="ARBA00038151"/>
    </source>
</evidence>
<dbReference type="InterPro" id="IPR045324">
    <property type="entry name" value="Small_multidrug_res"/>
</dbReference>
<evidence type="ECO:0000256" key="6">
    <source>
        <dbReference type="ARBA" id="ARBA00023136"/>
    </source>
</evidence>
<dbReference type="GO" id="GO:1990961">
    <property type="term" value="P:xenobiotic detoxification by transmembrane export across the plasma membrane"/>
    <property type="evidence" value="ECO:0007669"/>
    <property type="project" value="UniProtKB-ARBA"/>
</dbReference>
<keyword evidence="5 10" id="KW-1133">Transmembrane helix</keyword>
<keyword evidence="6 10" id="KW-0472">Membrane</keyword>
<comment type="subcellular location">
    <subcellularLocation>
        <location evidence="1 9">Cell membrane</location>
        <topology evidence="1 9">Multi-pass membrane protein</topology>
    </subcellularLocation>
</comment>
<evidence type="ECO:0000256" key="1">
    <source>
        <dbReference type="ARBA" id="ARBA00004651"/>
    </source>
</evidence>
<dbReference type="PANTHER" id="PTHR30561:SF0">
    <property type="entry name" value="GUANIDINIUM EXPORTER"/>
    <property type="match status" value="1"/>
</dbReference>
<keyword evidence="4 9" id="KW-0812">Transmembrane</keyword>
<evidence type="ECO:0000256" key="8">
    <source>
        <dbReference type="ARBA" id="ARBA00039168"/>
    </source>
</evidence>
<keyword evidence="2" id="KW-0813">Transport</keyword>
<evidence type="ECO:0000256" key="5">
    <source>
        <dbReference type="ARBA" id="ARBA00022989"/>
    </source>
</evidence>
<sequence length="105" mass="11522">MISWIFLFIGGACEIGFVTMMKLSDGFRKLKYSLLTILFMAVSFYSLSLALKTIPIGTGYAVWSGIGAVGSVLIGMFFFKESKSFLKIIFILMIIIGITGLKLSS</sequence>
<reference evidence="11 12" key="1">
    <citation type="submission" date="2018-03" db="EMBL/GenBank/DDBJ databases">
        <title>Genomic Encyclopedia of Archaeal and Bacterial Type Strains, Phase II (KMG-II): from individual species to whole genera.</title>
        <authorList>
            <person name="Goeker M."/>
        </authorList>
    </citation>
    <scope>NUCLEOTIDE SEQUENCE [LARGE SCALE GENOMIC DNA]</scope>
    <source>
        <strain evidence="11 12">DSM 100214</strain>
    </source>
</reference>
<dbReference type="PANTHER" id="PTHR30561">
    <property type="entry name" value="SMR FAMILY PROTON-DEPENDENT DRUG EFFLUX TRANSPORTER SUGE"/>
    <property type="match status" value="1"/>
</dbReference>
<dbReference type="EMBL" id="QICL01000010">
    <property type="protein sequence ID" value="PXV64420.1"/>
    <property type="molecule type" value="Genomic_DNA"/>
</dbReference>
<evidence type="ECO:0000313" key="11">
    <source>
        <dbReference type="EMBL" id="PXV64420.1"/>
    </source>
</evidence>
<evidence type="ECO:0000256" key="3">
    <source>
        <dbReference type="ARBA" id="ARBA00022475"/>
    </source>
</evidence>
<comment type="caution">
    <text evidence="11">The sequence shown here is derived from an EMBL/GenBank/DDBJ whole genome shotgun (WGS) entry which is preliminary data.</text>
</comment>
<feature type="transmembrane region" description="Helical" evidence="10">
    <location>
        <begin position="85"/>
        <end position="103"/>
    </location>
</feature>
<accession>A0A2V3PP15</accession>
<dbReference type="GO" id="GO:0022857">
    <property type="term" value="F:transmembrane transporter activity"/>
    <property type="evidence" value="ECO:0007669"/>
    <property type="project" value="InterPro"/>
</dbReference>
<organism evidence="11 12">
    <name type="scientific">Dysgonomonas alginatilytica</name>
    <dbReference type="NCBI Taxonomy" id="1605892"/>
    <lineage>
        <taxon>Bacteria</taxon>
        <taxon>Pseudomonadati</taxon>
        <taxon>Bacteroidota</taxon>
        <taxon>Bacteroidia</taxon>
        <taxon>Bacteroidales</taxon>
        <taxon>Dysgonomonadaceae</taxon>
        <taxon>Dysgonomonas</taxon>
    </lineage>
</organism>
<keyword evidence="12" id="KW-1185">Reference proteome</keyword>
<comment type="similarity">
    <text evidence="7">Belongs to the drug/metabolite transporter (DMT) superfamily. Small multidrug resistance (SMR) (TC 2.A.7.1) family. Gdx/SugE subfamily.</text>
</comment>
<evidence type="ECO:0000313" key="12">
    <source>
        <dbReference type="Proteomes" id="UP000247973"/>
    </source>
</evidence>
<dbReference type="GO" id="GO:0005886">
    <property type="term" value="C:plasma membrane"/>
    <property type="evidence" value="ECO:0007669"/>
    <property type="project" value="UniProtKB-SubCell"/>
</dbReference>
<feature type="transmembrane region" description="Helical" evidence="10">
    <location>
        <begin position="60"/>
        <end position="78"/>
    </location>
</feature>
<dbReference type="Gene3D" id="1.10.3730.20">
    <property type="match status" value="1"/>
</dbReference>
<evidence type="ECO:0000256" key="10">
    <source>
        <dbReference type="SAM" id="Phobius"/>
    </source>
</evidence>
<feature type="transmembrane region" description="Helical" evidence="10">
    <location>
        <begin position="6"/>
        <end position="23"/>
    </location>
</feature>
<dbReference type="InterPro" id="IPR000390">
    <property type="entry name" value="Small_drug/metabolite_transptr"/>
</dbReference>
<dbReference type="SUPFAM" id="SSF103481">
    <property type="entry name" value="Multidrug resistance efflux transporter EmrE"/>
    <property type="match status" value="1"/>
</dbReference>
<protein>
    <recommendedName>
        <fullName evidence="8">Guanidinium exporter</fullName>
    </recommendedName>
</protein>
<dbReference type="RefSeq" id="WP_317048080.1">
    <property type="nucleotide sequence ID" value="NZ_QICL01000010.1"/>
</dbReference>
<dbReference type="InterPro" id="IPR037185">
    <property type="entry name" value="EmrE-like"/>
</dbReference>
<evidence type="ECO:0000256" key="4">
    <source>
        <dbReference type="ARBA" id="ARBA00022692"/>
    </source>
</evidence>
<dbReference type="Pfam" id="PF00893">
    <property type="entry name" value="Multi_Drug_Res"/>
    <property type="match status" value="1"/>
</dbReference>
<dbReference type="Proteomes" id="UP000247973">
    <property type="component" value="Unassembled WGS sequence"/>
</dbReference>
<gene>
    <name evidence="11" type="ORF">CLV62_11063</name>
</gene>
<feature type="transmembrane region" description="Helical" evidence="10">
    <location>
        <begin position="35"/>
        <end position="54"/>
    </location>
</feature>
<evidence type="ECO:0000256" key="2">
    <source>
        <dbReference type="ARBA" id="ARBA00022448"/>
    </source>
</evidence>
<dbReference type="FunFam" id="1.10.3730.20:FF:000001">
    <property type="entry name" value="Quaternary ammonium compound resistance transporter SugE"/>
    <property type="match status" value="1"/>
</dbReference>
<dbReference type="AlphaFoldDB" id="A0A2V3PP15"/>